<feature type="compositionally biased region" description="Low complexity" evidence="3">
    <location>
        <begin position="15"/>
        <end position="27"/>
    </location>
</feature>
<accession>A0AA88GTL9</accession>
<name>A0AA88GTL9_NAELO</name>
<dbReference type="RefSeq" id="XP_044552649.1">
    <property type="nucleotide sequence ID" value="XM_044699804.1"/>
</dbReference>
<proteinExistence type="inferred from homology"/>
<evidence type="ECO:0000256" key="3">
    <source>
        <dbReference type="SAM" id="MobiDB-lite"/>
    </source>
</evidence>
<dbReference type="GO" id="GO:0006271">
    <property type="term" value="P:DNA strand elongation involved in DNA replication"/>
    <property type="evidence" value="ECO:0007669"/>
    <property type="project" value="TreeGrafter"/>
</dbReference>
<evidence type="ECO:0000256" key="2">
    <source>
        <dbReference type="ARBA" id="ARBA00022705"/>
    </source>
</evidence>
<dbReference type="EMBL" id="PYSW02000009">
    <property type="protein sequence ID" value="KAG2388657.1"/>
    <property type="molecule type" value="Genomic_DNA"/>
</dbReference>
<gene>
    <name evidence="6" type="ORF">C9374_000096</name>
</gene>
<comment type="caution">
    <text evidence="6">The sequence shown here is derived from an EMBL/GenBank/DDBJ whole genome shotgun (WGS) entry which is preliminary data.</text>
</comment>
<dbReference type="GO" id="GO:0043625">
    <property type="term" value="C:delta DNA polymerase complex"/>
    <property type="evidence" value="ECO:0007669"/>
    <property type="project" value="TreeGrafter"/>
</dbReference>
<dbReference type="InterPro" id="IPR040663">
    <property type="entry name" value="DNA_pol_D_N"/>
</dbReference>
<protein>
    <recommendedName>
        <fullName evidence="8">DNA polymerase delta small subunit</fullName>
    </recommendedName>
</protein>
<reference evidence="6 7" key="1">
    <citation type="journal article" date="2018" name="BMC Genomics">
        <title>The genome of Naegleria lovaniensis, the basis for a comparative approach to unravel pathogenicity factors of the human pathogenic amoeba N. fowleri.</title>
        <authorList>
            <person name="Liechti N."/>
            <person name="Schurch N."/>
            <person name="Bruggmann R."/>
            <person name="Wittwer M."/>
        </authorList>
    </citation>
    <scope>NUCLEOTIDE SEQUENCE [LARGE SCALE GENOMIC DNA]</scope>
    <source>
        <strain evidence="6 7">ATCC 30569</strain>
    </source>
</reference>
<evidence type="ECO:0008006" key="8">
    <source>
        <dbReference type="Google" id="ProtNLM"/>
    </source>
</evidence>
<comment type="similarity">
    <text evidence="1">Belongs to the DNA polymerase delta/II small subunit family.</text>
</comment>
<dbReference type="GO" id="GO:0003677">
    <property type="term" value="F:DNA binding"/>
    <property type="evidence" value="ECO:0007669"/>
    <property type="project" value="InterPro"/>
</dbReference>
<dbReference type="Pfam" id="PF04042">
    <property type="entry name" value="DNA_pol_E_B"/>
    <property type="match status" value="1"/>
</dbReference>
<keyword evidence="2" id="KW-0235">DNA replication</keyword>
<organism evidence="6 7">
    <name type="scientific">Naegleria lovaniensis</name>
    <name type="common">Amoeba</name>
    <dbReference type="NCBI Taxonomy" id="51637"/>
    <lineage>
        <taxon>Eukaryota</taxon>
        <taxon>Discoba</taxon>
        <taxon>Heterolobosea</taxon>
        <taxon>Tetramitia</taxon>
        <taxon>Eutetramitia</taxon>
        <taxon>Vahlkampfiidae</taxon>
        <taxon>Naegleria</taxon>
    </lineage>
</organism>
<dbReference type="Proteomes" id="UP000816034">
    <property type="component" value="Unassembled WGS sequence"/>
</dbReference>
<dbReference type="InterPro" id="IPR007185">
    <property type="entry name" value="DNA_pol_a/d/e_bsu"/>
</dbReference>
<dbReference type="Pfam" id="PF18018">
    <property type="entry name" value="DNA_pol_D_N"/>
    <property type="match status" value="1"/>
</dbReference>
<evidence type="ECO:0000313" key="7">
    <source>
        <dbReference type="Proteomes" id="UP000816034"/>
    </source>
</evidence>
<dbReference type="GeneID" id="68092558"/>
<keyword evidence="7" id="KW-1185">Reference proteome</keyword>
<evidence type="ECO:0000256" key="1">
    <source>
        <dbReference type="ARBA" id="ARBA00006035"/>
    </source>
</evidence>
<dbReference type="PANTHER" id="PTHR10416">
    <property type="entry name" value="DNA POLYMERASE DELTA SUBUNIT 2"/>
    <property type="match status" value="1"/>
</dbReference>
<evidence type="ECO:0000259" key="4">
    <source>
        <dbReference type="Pfam" id="PF04042"/>
    </source>
</evidence>
<feature type="domain" description="DNA polymerase alpha/delta/epsilon subunit B" evidence="4">
    <location>
        <begin position="215"/>
        <end position="427"/>
    </location>
</feature>
<evidence type="ECO:0000313" key="6">
    <source>
        <dbReference type="EMBL" id="KAG2388657.1"/>
    </source>
</evidence>
<feature type="region of interest" description="Disordered" evidence="3">
    <location>
        <begin position="1"/>
        <end position="33"/>
    </location>
</feature>
<dbReference type="InterPro" id="IPR024826">
    <property type="entry name" value="DNA_pol_delta/II_ssu"/>
</dbReference>
<sequence length="474" mass="53019">MPQEKCLSDVVEGTSSLLHKPSSSSSQKQKREHTEHVALSQDLFLLSDKTFTQQFSKLYEHRIKTLKPPLLKKISKLYPKATHAKSMLDLSMGVEYTVVGTLFKEMKLKPNILREFTLDKTASEVEQIENRDNYVSDNDYLILEDVNGSRCNVVFEGKQSEKNKIMTSQLVTGIVAGLFGEIDSNGTFIARDIVFNDMAPQNAISSNTKDAYLAVLSGVCVSHPKFDAVATQLAFDFITGLATSGTLVDNVVTKISRVIIAGNVVIAPEDQGKLFDVRGSLRPKELSSIAEFMKTFDIFVEQLASNVDVDIMPGSNDPSNVTIPQQPIHPFMFPKSASYSTCHLVTNPHIIRENHVDVVVTSGQTVQDVEKYSVYNSRLDIMENMLKWGHLAPTAPDTMRCYPFQQADPFIIKNTPHVFVCGNCSKYETKLLEFENSKTRLICVPEFVTQPIIVLINLRTLDCFPVHFSTEHVI</sequence>
<dbReference type="Gene3D" id="3.60.21.50">
    <property type="match status" value="1"/>
</dbReference>
<feature type="domain" description="DNA polymerase delta subunit OB-fold" evidence="5">
    <location>
        <begin position="54"/>
        <end position="193"/>
    </location>
</feature>
<dbReference type="AlphaFoldDB" id="A0AA88GTL9"/>
<dbReference type="PANTHER" id="PTHR10416:SF0">
    <property type="entry name" value="DNA POLYMERASE DELTA SUBUNIT 2"/>
    <property type="match status" value="1"/>
</dbReference>
<evidence type="ECO:0000259" key="5">
    <source>
        <dbReference type="Pfam" id="PF18018"/>
    </source>
</evidence>